<dbReference type="GO" id="GO:0000155">
    <property type="term" value="F:phosphorelay sensor kinase activity"/>
    <property type="evidence" value="ECO:0007669"/>
    <property type="project" value="InterPro"/>
</dbReference>
<dbReference type="InterPro" id="IPR004358">
    <property type="entry name" value="Sig_transdc_His_kin-like_C"/>
</dbReference>
<dbReference type="Gene3D" id="3.30.450.20">
    <property type="entry name" value="PAS domain"/>
    <property type="match status" value="3"/>
</dbReference>
<dbReference type="InterPro" id="IPR011006">
    <property type="entry name" value="CheY-like_superfamily"/>
</dbReference>
<dbReference type="Gene3D" id="3.40.50.2300">
    <property type="match status" value="1"/>
</dbReference>
<evidence type="ECO:0000259" key="6">
    <source>
        <dbReference type="PROSITE" id="PS50110"/>
    </source>
</evidence>
<dbReference type="SMART" id="SM00387">
    <property type="entry name" value="HATPase_c"/>
    <property type="match status" value="1"/>
</dbReference>
<dbReference type="InterPro" id="IPR036097">
    <property type="entry name" value="HisK_dim/P_sf"/>
</dbReference>
<comment type="caution">
    <text evidence="8">The sequence shown here is derived from an EMBL/GenBank/DDBJ whole genome shotgun (WGS) entry which is preliminary data.</text>
</comment>
<dbReference type="InterPro" id="IPR005467">
    <property type="entry name" value="His_kinase_dom"/>
</dbReference>
<feature type="modified residue" description="4-aspartylphosphate" evidence="4">
    <location>
        <position position="696"/>
    </location>
</feature>
<dbReference type="InterPro" id="IPR000014">
    <property type="entry name" value="PAS"/>
</dbReference>
<dbReference type="SUPFAM" id="SSF55785">
    <property type="entry name" value="PYP-like sensor domain (PAS domain)"/>
    <property type="match status" value="3"/>
</dbReference>
<dbReference type="SMART" id="SM00086">
    <property type="entry name" value="PAC"/>
    <property type="match status" value="2"/>
</dbReference>
<dbReference type="SUPFAM" id="SSF55874">
    <property type="entry name" value="ATPase domain of HSP90 chaperone/DNA topoisomerase II/histidine kinase"/>
    <property type="match status" value="1"/>
</dbReference>
<proteinExistence type="predicted"/>
<dbReference type="InterPro" id="IPR003594">
    <property type="entry name" value="HATPase_dom"/>
</dbReference>
<dbReference type="AlphaFoldDB" id="A0AAW4L0K9"/>
<dbReference type="NCBIfam" id="TIGR00229">
    <property type="entry name" value="sensory_box"/>
    <property type="match status" value="3"/>
</dbReference>
<sequence>MGDLQQKYLLMFENMAQGAFYQLADGTLTDVNPAALAMFGLTRDQFIGRTSKDPNWRVINENGTDLVPDQHPSMVALRTGERVRDFTAGVYNPVTNSYVWMIINAIPMFREGESTPYQVFVTLHDISERKLSFQLAEQALRKYDILTNTSMDGYWEIDAAGRIIAANETICRIYGYSCEELLTKSLQDFDAIENDEQMQEHIARIMTEGYDRFETKHFCKDGTAIEVEVSTAYIPENAAFLAFTRNITEKKQAEKDLLESELKFRTLFETIQDAIYLTRAEDGTIVECNEKLSGYTREELIGNTTAELGLWADIQERLRVVDLVKTHGYVNDFVATFRRKDGSLLQGSISTNAFPLGDQTYLLSVVRDITERTRIEEERLHLEQQLLHAQKLESLGVLAGGIAHDFNNILTSIIGNAELALMRLTPESPVQENLQRIEKAAARAADLAHQMLAYSGKGKFVVEPIDLNRLVEEMGHMLDVSISKKVILRYNLSRPLPTVEVDATQLRQIVMNLVINASEAIGDKSGVIAITTGCLECNEKYMKETWLTDPLPEGLYVYLEVTDTGCGMDQQTLDKIFDPFFTTKFTGRGLGMAAVLGIIRGHKGAIKVYSEPGKGSSFKVLLPPSARAAELYNERDDAEIWRGSGVALLVDDEETVRAIGSEMLKELGFEVITANDGREALDVFKSRKDIRLIVLDLTMPRMDGEQCFRELRLLDPNINVIMSSGFSEHEIYRRFAGKGITGFIQKPYKLSDLSKVLKAKTTDANETLLKQ</sequence>
<dbReference type="Gene3D" id="3.30.565.10">
    <property type="entry name" value="Histidine kinase-like ATPase, C-terminal domain"/>
    <property type="match status" value="1"/>
</dbReference>
<dbReference type="PANTHER" id="PTHR43065:SF42">
    <property type="entry name" value="TWO-COMPONENT SENSOR PPRA"/>
    <property type="match status" value="1"/>
</dbReference>
<feature type="domain" description="Response regulatory" evidence="6">
    <location>
        <begin position="646"/>
        <end position="761"/>
    </location>
</feature>
<reference evidence="8 9" key="1">
    <citation type="submission" date="2021-05" db="EMBL/GenBank/DDBJ databases">
        <title>The draft genome of Geobacter pelophilus DSM 12255.</title>
        <authorList>
            <person name="Xu Z."/>
            <person name="Masuda Y."/>
            <person name="Itoh H."/>
            <person name="Senoo K."/>
        </authorList>
    </citation>
    <scope>NUCLEOTIDE SEQUENCE [LARGE SCALE GENOMIC DNA]</scope>
    <source>
        <strain evidence="8 9">DSM 12255</strain>
    </source>
</reference>
<feature type="domain" description="PAS" evidence="7">
    <location>
        <begin position="4"/>
        <end position="50"/>
    </location>
</feature>
<dbReference type="InterPro" id="IPR001789">
    <property type="entry name" value="Sig_transdc_resp-reg_receiver"/>
</dbReference>
<feature type="domain" description="Histidine kinase" evidence="5">
    <location>
        <begin position="401"/>
        <end position="626"/>
    </location>
</feature>
<comment type="catalytic activity">
    <reaction evidence="1">
        <text>ATP + protein L-histidine = ADP + protein N-phospho-L-histidine.</text>
        <dbReference type="EC" id="2.7.13.3"/>
    </reaction>
</comment>
<dbReference type="Gene3D" id="1.10.287.130">
    <property type="match status" value="1"/>
</dbReference>
<evidence type="ECO:0000256" key="2">
    <source>
        <dbReference type="ARBA" id="ARBA00012438"/>
    </source>
</evidence>
<dbReference type="CDD" id="cd00130">
    <property type="entry name" value="PAS"/>
    <property type="match status" value="3"/>
</dbReference>
<dbReference type="SMART" id="SM00448">
    <property type="entry name" value="REC"/>
    <property type="match status" value="1"/>
</dbReference>
<dbReference type="PRINTS" id="PR00344">
    <property type="entry name" value="BCTRLSENSOR"/>
</dbReference>
<gene>
    <name evidence="8" type="ORF">KI809_08780</name>
</gene>
<evidence type="ECO:0000313" key="9">
    <source>
        <dbReference type="Proteomes" id="UP000811899"/>
    </source>
</evidence>
<dbReference type="Pfam" id="PF00512">
    <property type="entry name" value="HisKA"/>
    <property type="match status" value="1"/>
</dbReference>
<evidence type="ECO:0000256" key="4">
    <source>
        <dbReference type="PROSITE-ProRule" id="PRU00169"/>
    </source>
</evidence>
<dbReference type="SUPFAM" id="SSF52172">
    <property type="entry name" value="CheY-like"/>
    <property type="match status" value="1"/>
</dbReference>
<dbReference type="InterPro" id="IPR001610">
    <property type="entry name" value="PAC"/>
</dbReference>
<evidence type="ECO:0000259" key="5">
    <source>
        <dbReference type="PROSITE" id="PS50109"/>
    </source>
</evidence>
<dbReference type="Pfam" id="PF13426">
    <property type="entry name" value="PAS_9"/>
    <property type="match status" value="3"/>
</dbReference>
<dbReference type="PROSITE" id="PS50112">
    <property type="entry name" value="PAS"/>
    <property type="match status" value="2"/>
</dbReference>
<evidence type="ECO:0000256" key="1">
    <source>
        <dbReference type="ARBA" id="ARBA00000085"/>
    </source>
</evidence>
<accession>A0AAW4L0K9</accession>
<name>A0AAW4L0K9_9BACT</name>
<dbReference type="EMBL" id="JAHCVJ010000003">
    <property type="protein sequence ID" value="MBT0664393.1"/>
    <property type="molecule type" value="Genomic_DNA"/>
</dbReference>
<dbReference type="Proteomes" id="UP000811899">
    <property type="component" value="Unassembled WGS sequence"/>
</dbReference>
<feature type="domain" description="PAS" evidence="7">
    <location>
        <begin position="139"/>
        <end position="209"/>
    </location>
</feature>
<dbReference type="CDD" id="cd00156">
    <property type="entry name" value="REC"/>
    <property type="match status" value="1"/>
</dbReference>
<dbReference type="InterPro" id="IPR003661">
    <property type="entry name" value="HisK_dim/P_dom"/>
</dbReference>
<dbReference type="EC" id="2.7.13.3" evidence="2"/>
<dbReference type="SMART" id="SM00388">
    <property type="entry name" value="HisKA"/>
    <property type="match status" value="1"/>
</dbReference>
<dbReference type="InterPro" id="IPR036890">
    <property type="entry name" value="HATPase_C_sf"/>
</dbReference>
<dbReference type="Pfam" id="PF02518">
    <property type="entry name" value="HATPase_c"/>
    <property type="match status" value="1"/>
</dbReference>
<keyword evidence="3 4" id="KW-0597">Phosphoprotein</keyword>
<dbReference type="SMART" id="SM00091">
    <property type="entry name" value="PAS"/>
    <property type="match status" value="3"/>
</dbReference>
<dbReference type="PROSITE" id="PS50109">
    <property type="entry name" value="HIS_KIN"/>
    <property type="match status" value="1"/>
</dbReference>
<dbReference type="Pfam" id="PF00072">
    <property type="entry name" value="Response_reg"/>
    <property type="match status" value="1"/>
</dbReference>
<dbReference type="CDD" id="cd00082">
    <property type="entry name" value="HisKA"/>
    <property type="match status" value="1"/>
</dbReference>
<evidence type="ECO:0000259" key="7">
    <source>
        <dbReference type="PROSITE" id="PS50112"/>
    </source>
</evidence>
<protein>
    <recommendedName>
        <fullName evidence="2">histidine kinase</fullName>
        <ecNumber evidence="2">2.7.13.3</ecNumber>
    </recommendedName>
</protein>
<dbReference type="PANTHER" id="PTHR43065">
    <property type="entry name" value="SENSOR HISTIDINE KINASE"/>
    <property type="match status" value="1"/>
</dbReference>
<dbReference type="PROSITE" id="PS50110">
    <property type="entry name" value="RESPONSE_REGULATORY"/>
    <property type="match status" value="1"/>
</dbReference>
<evidence type="ECO:0000313" key="8">
    <source>
        <dbReference type="EMBL" id="MBT0664393.1"/>
    </source>
</evidence>
<evidence type="ECO:0000256" key="3">
    <source>
        <dbReference type="ARBA" id="ARBA00022553"/>
    </source>
</evidence>
<dbReference type="InterPro" id="IPR035965">
    <property type="entry name" value="PAS-like_dom_sf"/>
</dbReference>
<dbReference type="SUPFAM" id="SSF47384">
    <property type="entry name" value="Homodimeric domain of signal transducing histidine kinase"/>
    <property type="match status" value="1"/>
</dbReference>
<keyword evidence="9" id="KW-1185">Reference proteome</keyword>
<organism evidence="8 9">
    <name type="scientific">Geoanaerobacter pelophilus</name>
    <dbReference type="NCBI Taxonomy" id="60036"/>
    <lineage>
        <taxon>Bacteria</taxon>
        <taxon>Pseudomonadati</taxon>
        <taxon>Thermodesulfobacteriota</taxon>
        <taxon>Desulfuromonadia</taxon>
        <taxon>Geobacterales</taxon>
        <taxon>Geobacteraceae</taxon>
        <taxon>Geoanaerobacter</taxon>
    </lineage>
</organism>